<accession>A0A481Z7X1</accession>
<proteinExistence type="predicted"/>
<gene>
    <name evidence="1" type="ORF">LCPAC304_03410</name>
</gene>
<dbReference type="SUPFAM" id="SSF144020">
    <property type="entry name" value="FdhE-like"/>
    <property type="match status" value="1"/>
</dbReference>
<dbReference type="EMBL" id="MK500566">
    <property type="protein sequence ID" value="QBK91998.1"/>
    <property type="molecule type" value="Genomic_DNA"/>
</dbReference>
<name>A0A481Z7X1_9VIRU</name>
<reference evidence="1" key="1">
    <citation type="journal article" date="2019" name="MBio">
        <title>Virus Genomes from Deep Sea Sediments Expand the Ocean Megavirome and Support Independent Origins of Viral Gigantism.</title>
        <authorList>
            <person name="Backstrom D."/>
            <person name="Yutin N."/>
            <person name="Jorgensen S.L."/>
            <person name="Dharamshi J."/>
            <person name="Homa F."/>
            <person name="Zaremba-Niedwiedzka K."/>
            <person name="Spang A."/>
            <person name="Wolf Y.I."/>
            <person name="Koonin E.V."/>
            <person name="Ettema T.J."/>
        </authorList>
    </citation>
    <scope>NUCLEOTIDE SEQUENCE</scope>
</reference>
<protein>
    <submittedName>
        <fullName evidence="1">Uncharacterized protein</fullName>
    </submittedName>
</protein>
<dbReference type="InterPro" id="IPR024064">
    <property type="entry name" value="FdhE-like_sf"/>
</dbReference>
<sequence>MIYENEILYLRSINIKMSEQTFSFSERSNWICPSCGGAPVKGLVAKDGGSAVCSKCRTLFHYCEKVGDFATTMPLECCQGIK</sequence>
<organism evidence="1">
    <name type="scientific">Pithovirus LCPAC304</name>
    <dbReference type="NCBI Taxonomy" id="2506594"/>
    <lineage>
        <taxon>Viruses</taxon>
        <taxon>Pithoviruses</taxon>
    </lineage>
</organism>
<evidence type="ECO:0000313" key="1">
    <source>
        <dbReference type="EMBL" id="QBK91998.1"/>
    </source>
</evidence>